<dbReference type="InterPro" id="IPR027443">
    <property type="entry name" value="IPNS-like_sf"/>
</dbReference>
<dbReference type="PROSITE" id="PS51471">
    <property type="entry name" value="FE2OG_OXY"/>
    <property type="match status" value="1"/>
</dbReference>
<dbReference type="InterPro" id="IPR044861">
    <property type="entry name" value="IPNS-like_FE2OG_OXY"/>
</dbReference>
<dbReference type="EMBL" id="JAZDWU010000008">
    <property type="protein sequence ID" value="KAK9993189.1"/>
    <property type="molecule type" value="Genomic_DNA"/>
</dbReference>
<sequence length="114" mass="12597">GLYVKDKSVFSGLNGDVESDSLLRLNYYLPTSKDDDIGFGEHSDPQLLSILTSNNVAGLQILAEKVAWISVPADPNAFWVIVGDMLQIDTLFLSLGHLKWSFFGPSKYHRIGDP</sequence>
<dbReference type="InterPro" id="IPR005123">
    <property type="entry name" value="Oxoglu/Fe-dep_dioxygenase_dom"/>
</dbReference>
<dbReference type="Pfam" id="PF03171">
    <property type="entry name" value="2OG-FeII_Oxy"/>
    <property type="match status" value="1"/>
</dbReference>
<comment type="caution">
    <text evidence="2">The sequence shown here is derived from an EMBL/GenBank/DDBJ whole genome shotgun (WGS) entry which is preliminary data.</text>
</comment>
<gene>
    <name evidence="2" type="ORF">SO802_022892</name>
</gene>
<keyword evidence="3" id="KW-1185">Reference proteome</keyword>
<reference evidence="2 3" key="1">
    <citation type="submission" date="2024-01" db="EMBL/GenBank/DDBJ databases">
        <title>A telomere-to-telomere, gap-free genome of sweet tea (Lithocarpus litseifolius).</title>
        <authorList>
            <person name="Zhou J."/>
        </authorList>
    </citation>
    <scope>NUCLEOTIDE SEQUENCE [LARGE SCALE GENOMIC DNA]</scope>
    <source>
        <strain evidence="2">Zhou-2022a</strain>
        <tissue evidence="2">Leaf</tissue>
    </source>
</reference>
<organism evidence="2 3">
    <name type="scientific">Lithocarpus litseifolius</name>
    <dbReference type="NCBI Taxonomy" id="425828"/>
    <lineage>
        <taxon>Eukaryota</taxon>
        <taxon>Viridiplantae</taxon>
        <taxon>Streptophyta</taxon>
        <taxon>Embryophyta</taxon>
        <taxon>Tracheophyta</taxon>
        <taxon>Spermatophyta</taxon>
        <taxon>Magnoliopsida</taxon>
        <taxon>eudicotyledons</taxon>
        <taxon>Gunneridae</taxon>
        <taxon>Pentapetalae</taxon>
        <taxon>rosids</taxon>
        <taxon>fabids</taxon>
        <taxon>Fagales</taxon>
        <taxon>Fagaceae</taxon>
        <taxon>Lithocarpus</taxon>
    </lineage>
</organism>
<evidence type="ECO:0000259" key="1">
    <source>
        <dbReference type="PROSITE" id="PS51471"/>
    </source>
</evidence>
<dbReference type="PANTHER" id="PTHR47990">
    <property type="entry name" value="2-OXOGLUTARATE (2OG) AND FE(II)-DEPENDENT OXYGENASE SUPERFAMILY PROTEIN-RELATED"/>
    <property type="match status" value="1"/>
</dbReference>
<dbReference type="SUPFAM" id="SSF51197">
    <property type="entry name" value="Clavaminate synthase-like"/>
    <property type="match status" value="1"/>
</dbReference>
<name>A0AAW2C4Q1_9ROSI</name>
<dbReference type="Proteomes" id="UP001459277">
    <property type="component" value="Unassembled WGS sequence"/>
</dbReference>
<dbReference type="InterPro" id="IPR050231">
    <property type="entry name" value="Iron_ascorbate_oxido_reductase"/>
</dbReference>
<evidence type="ECO:0000313" key="3">
    <source>
        <dbReference type="Proteomes" id="UP001459277"/>
    </source>
</evidence>
<proteinExistence type="predicted"/>
<dbReference type="AlphaFoldDB" id="A0AAW2C4Q1"/>
<evidence type="ECO:0000313" key="2">
    <source>
        <dbReference type="EMBL" id="KAK9993189.1"/>
    </source>
</evidence>
<feature type="non-terminal residue" evidence="2">
    <location>
        <position position="1"/>
    </location>
</feature>
<accession>A0AAW2C4Q1</accession>
<protein>
    <recommendedName>
        <fullName evidence="1">Fe2OG dioxygenase domain-containing protein</fullName>
    </recommendedName>
</protein>
<dbReference type="Gene3D" id="2.60.120.330">
    <property type="entry name" value="B-lactam Antibiotic, Isopenicillin N Synthase, Chain"/>
    <property type="match status" value="1"/>
</dbReference>
<feature type="domain" description="Fe2OG dioxygenase" evidence="1">
    <location>
        <begin position="18"/>
        <end position="114"/>
    </location>
</feature>